<dbReference type="SMART" id="SM00355">
    <property type="entry name" value="ZnF_C2H2"/>
    <property type="match status" value="2"/>
</dbReference>
<dbReference type="InterPro" id="IPR036236">
    <property type="entry name" value="Znf_C2H2_sf"/>
</dbReference>
<dbReference type="GO" id="GO:0008270">
    <property type="term" value="F:zinc ion binding"/>
    <property type="evidence" value="ECO:0007669"/>
    <property type="project" value="UniProtKB-KW"/>
</dbReference>
<reference evidence="14" key="1">
    <citation type="journal article" date="2020" name="Stud. Mycol.">
        <title>101 Dothideomycetes genomes: a test case for predicting lifestyles and emergence of pathogens.</title>
        <authorList>
            <person name="Haridas S."/>
            <person name="Albert R."/>
            <person name="Binder M."/>
            <person name="Bloem J."/>
            <person name="Labutti K."/>
            <person name="Salamov A."/>
            <person name="Andreopoulos B."/>
            <person name="Baker S."/>
            <person name="Barry K."/>
            <person name="Bills G."/>
            <person name="Bluhm B."/>
            <person name="Cannon C."/>
            <person name="Castanera R."/>
            <person name="Culley D."/>
            <person name="Daum C."/>
            <person name="Ezra D."/>
            <person name="Gonzalez J."/>
            <person name="Henrissat B."/>
            <person name="Kuo A."/>
            <person name="Liang C."/>
            <person name="Lipzen A."/>
            <person name="Lutzoni F."/>
            <person name="Magnuson J."/>
            <person name="Mondo S."/>
            <person name="Nolan M."/>
            <person name="Ohm R."/>
            <person name="Pangilinan J."/>
            <person name="Park H.-J."/>
            <person name="Ramirez L."/>
            <person name="Alfaro M."/>
            <person name="Sun H."/>
            <person name="Tritt A."/>
            <person name="Yoshinaga Y."/>
            <person name="Zwiers L.-H."/>
            <person name="Turgeon B."/>
            <person name="Goodwin S."/>
            <person name="Spatafora J."/>
            <person name="Crous P."/>
            <person name="Grigoriev I."/>
        </authorList>
    </citation>
    <scope>NUCLEOTIDE SEQUENCE</scope>
    <source>
        <strain evidence="14">CBS 269.34</strain>
    </source>
</reference>
<keyword evidence="5 11" id="KW-0863">Zinc-finger</keyword>
<sequence>MQKIVAGDRFPMLSPMAGSNNPVRESPQPAQHGEFGDGADASRGIAPIGRNITQRDVYESRYSGHLLVLGQYMQQVRTQHPDWTPEQVQKQATHMVQKTVKAARNLAMSAAIQSNHISWPLASLASSSSIRAGDKQKGLKQHDQSGLRLVLGKRSRFELADVLSRDESRLRSMTPLQTSVVNMKDRSPEGPGMDFNLVPPGLSADSQEQLMSLLSKPLRLSHPYQRPFGGHLPLGPIFSNVNSPNGQLALGGHRSPSPQLKNDRPFKCDQCPQSFNRNHDLKRHKRIHLAVKPFPCDHCDKSFSRRDALERHILVRGCGKVYPDSNNDRLNNQGEGCYDKILHRTPLDRTSIATKGAQEMRKGEDGPSALFMKYTISQDITRTDHAHQKGLFLAIKDRRTSRDRRALRSST</sequence>
<evidence type="ECO:0000256" key="2">
    <source>
        <dbReference type="ARBA" id="ARBA00006991"/>
    </source>
</evidence>
<dbReference type="FunFam" id="3.30.160.60:FF:000630">
    <property type="entry name" value="Zinc finger protein 180"/>
    <property type="match status" value="1"/>
</dbReference>
<keyword evidence="6" id="KW-0862">Zinc</keyword>
<feature type="region of interest" description="Disordered" evidence="12">
    <location>
        <begin position="1"/>
        <end position="43"/>
    </location>
</feature>
<keyword evidence="8" id="KW-0238">DNA-binding</keyword>
<keyword evidence="4" id="KW-0677">Repeat</keyword>
<dbReference type="GO" id="GO:0000978">
    <property type="term" value="F:RNA polymerase II cis-regulatory region sequence-specific DNA binding"/>
    <property type="evidence" value="ECO:0007669"/>
    <property type="project" value="TreeGrafter"/>
</dbReference>
<dbReference type="Gene3D" id="3.30.160.60">
    <property type="entry name" value="Classic Zinc Finger"/>
    <property type="match status" value="2"/>
</dbReference>
<dbReference type="AlphaFoldDB" id="A0A6A6R2P2"/>
<dbReference type="OrthoDB" id="8922241at2759"/>
<dbReference type="GO" id="GO:0005634">
    <property type="term" value="C:nucleus"/>
    <property type="evidence" value="ECO:0007669"/>
    <property type="project" value="UniProtKB-SubCell"/>
</dbReference>
<dbReference type="PROSITE" id="PS00028">
    <property type="entry name" value="ZINC_FINGER_C2H2_1"/>
    <property type="match status" value="1"/>
</dbReference>
<keyword evidence="3" id="KW-0479">Metal-binding</keyword>
<dbReference type="GO" id="GO:0000981">
    <property type="term" value="F:DNA-binding transcription factor activity, RNA polymerase II-specific"/>
    <property type="evidence" value="ECO:0007669"/>
    <property type="project" value="TreeGrafter"/>
</dbReference>
<evidence type="ECO:0000313" key="14">
    <source>
        <dbReference type="EMBL" id="KAF2498995.1"/>
    </source>
</evidence>
<evidence type="ECO:0000256" key="1">
    <source>
        <dbReference type="ARBA" id="ARBA00004123"/>
    </source>
</evidence>
<dbReference type="InterPro" id="IPR013087">
    <property type="entry name" value="Znf_C2H2_type"/>
</dbReference>
<evidence type="ECO:0000256" key="12">
    <source>
        <dbReference type="SAM" id="MobiDB-lite"/>
    </source>
</evidence>
<name>A0A6A6R2P2_9PEZI</name>
<evidence type="ECO:0000256" key="11">
    <source>
        <dbReference type="PROSITE-ProRule" id="PRU00042"/>
    </source>
</evidence>
<comment type="similarity">
    <text evidence="2">Belongs to the krueppel C2H2-type zinc-finger protein family.</text>
</comment>
<keyword evidence="15" id="KW-1185">Reference proteome</keyword>
<evidence type="ECO:0000256" key="5">
    <source>
        <dbReference type="ARBA" id="ARBA00022771"/>
    </source>
</evidence>
<evidence type="ECO:0000259" key="13">
    <source>
        <dbReference type="PROSITE" id="PS50157"/>
    </source>
</evidence>
<evidence type="ECO:0000256" key="8">
    <source>
        <dbReference type="ARBA" id="ARBA00023125"/>
    </source>
</evidence>
<dbReference type="SUPFAM" id="SSF57667">
    <property type="entry name" value="beta-beta-alpha zinc fingers"/>
    <property type="match status" value="1"/>
</dbReference>
<feature type="domain" description="C2H2-type" evidence="13">
    <location>
        <begin position="266"/>
        <end position="293"/>
    </location>
</feature>
<keyword evidence="7" id="KW-0805">Transcription regulation</keyword>
<evidence type="ECO:0000256" key="9">
    <source>
        <dbReference type="ARBA" id="ARBA00023163"/>
    </source>
</evidence>
<evidence type="ECO:0000256" key="4">
    <source>
        <dbReference type="ARBA" id="ARBA00022737"/>
    </source>
</evidence>
<keyword evidence="9" id="KW-0804">Transcription</keyword>
<evidence type="ECO:0000313" key="15">
    <source>
        <dbReference type="Proteomes" id="UP000799750"/>
    </source>
</evidence>
<evidence type="ECO:0000256" key="3">
    <source>
        <dbReference type="ARBA" id="ARBA00022723"/>
    </source>
</evidence>
<accession>A0A6A6R2P2</accession>
<gene>
    <name evidence="14" type="ORF">BU16DRAFT_482164</name>
</gene>
<dbReference type="Pfam" id="PF00096">
    <property type="entry name" value="zf-C2H2"/>
    <property type="match status" value="2"/>
</dbReference>
<keyword evidence="10" id="KW-0539">Nucleus</keyword>
<feature type="domain" description="C2H2-type" evidence="13">
    <location>
        <begin position="294"/>
        <end position="312"/>
    </location>
</feature>
<evidence type="ECO:0000256" key="10">
    <source>
        <dbReference type="ARBA" id="ARBA00023242"/>
    </source>
</evidence>
<dbReference type="Proteomes" id="UP000799750">
    <property type="component" value="Unassembled WGS sequence"/>
</dbReference>
<dbReference type="PROSITE" id="PS50157">
    <property type="entry name" value="ZINC_FINGER_C2H2_2"/>
    <property type="match status" value="2"/>
</dbReference>
<dbReference type="FunFam" id="3.30.160.60:FF:001156">
    <property type="entry name" value="Zinc finger protein 407"/>
    <property type="match status" value="1"/>
</dbReference>
<dbReference type="PANTHER" id="PTHR23235">
    <property type="entry name" value="KRUEPPEL-LIKE TRANSCRIPTION FACTOR"/>
    <property type="match status" value="1"/>
</dbReference>
<evidence type="ECO:0000256" key="6">
    <source>
        <dbReference type="ARBA" id="ARBA00022833"/>
    </source>
</evidence>
<organism evidence="14 15">
    <name type="scientific">Lophium mytilinum</name>
    <dbReference type="NCBI Taxonomy" id="390894"/>
    <lineage>
        <taxon>Eukaryota</taxon>
        <taxon>Fungi</taxon>
        <taxon>Dikarya</taxon>
        <taxon>Ascomycota</taxon>
        <taxon>Pezizomycotina</taxon>
        <taxon>Dothideomycetes</taxon>
        <taxon>Pleosporomycetidae</taxon>
        <taxon>Mytilinidiales</taxon>
        <taxon>Mytilinidiaceae</taxon>
        <taxon>Lophium</taxon>
    </lineage>
</organism>
<dbReference type="PANTHER" id="PTHR23235:SF120">
    <property type="entry name" value="KRUPPEL-LIKE FACTOR 15"/>
    <property type="match status" value="1"/>
</dbReference>
<protein>
    <recommendedName>
        <fullName evidence="13">C2H2-type domain-containing protein</fullName>
    </recommendedName>
</protein>
<evidence type="ECO:0000256" key="7">
    <source>
        <dbReference type="ARBA" id="ARBA00023015"/>
    </source>
</evidence>
<proteinExistence type="inferred from homology"/>
<comment type="subcellular location">
    <subcellularLocation>
        <location evidence="1">Nucleus</location>
    </subcellularLocation>
</comment>
<dbReference type="EMBL" id="MU004185">
    <property type="protein sequence ID" value="KAF2498995.1"/>
    <property type="molecule type" value="Genomic_DNA"/>
</dbReference>